<name>A0A9E1B933_9BACT</name>
<protein>
    <submittedName>
        <fullName evidence="1">Uncharacterized protein</fullName>
    </submittedName>
</protein>
<comment type="caution">
    <text evidence="1">The sequence shown here is derived from an EMBL/GenBank/DDBJ whole genome shotgun (WGS) entry which is preliminary data.</text>
</comment>
<dbReference type="EMBL" id="JAHAKR010000057">
    <property type="protein sequence ID" value="MBS5829615.1"/>
    <property type="molecule type" value="Genomic_DNA"/>
</dbReference>
<sequence length="153" mass="16395">MLSSSIDLWRSLASKAVSAISFDSLSKVSLELSIKFSTPFGPKYDPTIAEATIRCGCFVNLLMLFTPAMAPCMPAQTLATAFGTSYVGLLEDIDCKTLAVSDTFPTLLDTIPTANVNVLPSLKLFVASSSPVATVPKRSNKLLFVVLFMSFIS</sequence>
<proteinExistence type="predicted"/>
<gene>
    <name evidence="1" type="ORF">KIC69_02125</name>
</gene>
<dbReference type="RefSeq" id="WP_141090774.1">
    <property type="nucleotide sequence ID" value="NZ_CABPUQ010000001.1"/>
</dbReference>
<dbReference type="AlphaFoldDB" id="A0A9E1B933"/>
<accession>A0A9E1B933</accession>
<dbReference type="Proteomes" id="UP000824019">
    <property type="component" value="Unassembled WGS sequence"/>
</dbReference>
<evidence type="ECO:0000313" key="1">
    <source>
        <dbReference type="EMBL" id="MBS5829615.1"/>
    </source>
</evidence>
<evidence type="ECO:0000313" key="2">
    <source>
        <dbReference type="Proteomes" id="UP000824019"/>
    </source>
</evidence>
<organism evidence="1 2">
    <name type="scientific">Campylobacter concisus</name>
    <dbReference type="NCBI Taxonomy" id="199"/>
    <lineage>
        <taxon>Bacteria</taxon>
        <taxon>Pseudomonadati</taxon>
        <taxon>Campylobacterota</taxon>
        <taxon>Epsilonproteobacteria</taxon>
        <taxon>Campylobacterales</taxon>
        <taxon>Campylobacteraceae</taxon>
        <taxon>Campylobacter</taxon>
    </lineage>
</organism>
<reference evidence="1" key="1">
    <citation type="submission" date="2021-02" db="EMBL/GenBank/DDBJ databases">
        <title>Infant gut strain persistence is associated with maternal origin, phylogeny, and functional potential including surface adhesion and iron acquisition.</title>
        <authorList>
            <person name="Lou Y.C."/>
        </authorList>
    </citation>
    <scope>NUCLEOTIDE SEQUENCE</scope>
    <source>
        <strain evidence="1">L3_101_000G1_dasL3_101_000G1_concoct_7_sub</strain>
    </source>
</reference>